<organism evidence="3 4">
    <name type="scientific">Candidatus Berkelbacteria bacterium CG10_big_fil_rev_8_21_14_0_10_43_14</name>
    <dbReference type="NCBI Taxonomy" id="1974515"/>
    <lineage>
        <taxon>Bacteria</taxon>
        <taxon>Candidatus Berkelbacteria</taxon>
    </lineage>
</organism>
<feature type="compositionally biased region" description="Pro residues" evidence="1">
    <location>
        <begin position="29"/>
        <end position="38"/>
    </location>
</feature>
<dbReference type="EMBL" id="PEZX01000004">
    <property type="protein sequence ID" value="PIS07276.1"/>
    <property type="molecule type" value="Genomic_DNA"/>
</dbReference>
<feature type="compositionally biased region" description="Pro residues" evidence="1">
    <location>
        <begin position="68"/>
        <end position="86"/>
    </location>
</feature>
<dbReference type="Proteomes" id="UP000231162">
    <property type="component" value="Unassembled WGS sequence"/>
</dbReference>
<name>A0A2M6R9V8_9BACT</name>
<comment type="caution">
    <text evidence="3">The sequence shown here is derived from an EMBL/GenBank/DDBJ whole genome shotgun (WGS) entry which is preliminary data.</text>
</comment>
<reference evidence="4" key="1">
    <citation type="submission" date="2017-09" db="EMBL/GenBank/DDBJ databases">
        <title>Depth-based differentiation of microbial function through sediment-hosted aquifers and enrichment of novel symbionts in the deep terrestrial subsurface.</title>
        <authorList>
            <person name="Probst A.J."/>
            <person name="Ladd B."/>
            <person name="Jarett J.K."/>
            <person name="Geller-Mcgrath D.E."/>
            <person name="Sieber C.M.K."/>
            <person name="Emerson J.B."/>
            <person name="Anantharaman K."/>
            <person name="Thomas B.C."/>
            <person name="Malmstrom R."/>
            <person name="Stieglmeier M."/>
            <person name="Klingl A."/>
            <person name="Woyke T."/>
            <person name="Ryan C.M."/>
            <person name="Banfield J.F."/>
        </authorList>
    </citation>
    <scope>NUCLEOTIDE SEQUENCE [LARGE SCALE GENOMIC DNA]</scope>
</reference>
<dbReference type="SUPFAM" id="SSF54523">
    <property type="entry name" value="Pili subunits"/>
    <property type="match status" value="1"/>
</dbReference>
<evidence type="ECO:0000256" key="1">
    <source>
        <dbReference type="SAM" id="MobiDB-lite"/>
    </source>
</evidence>
<dbReference type="Gene3D" id="3.30.700.10">
    <property type="entry name" value="Glycoprotein, Type 4 Pilin"/>
    <property type="match status" value="1"/>
</dbReference>
<sequence>MELDFSQPGSGEQEKVVSGAPQEGAIDLMPPPVPPPTGGPTLDIPSEQSEIHSQQAQQPPQPHEGSVPIPPQETAPQPPTELPTHPPQKAKGHAGLWIVIIILVIVLGGGAYYFLMTDSGKSLIGLAPKEQTEFTDLGFNNPNDFETDILSPSVTLNTGEATPETSTQTVATPVSRDTKRKADLAQLQTAIDLYRTENGSYPISATIAQVGDATSSIYTALVPKFVATIPTDPLALDQGYWYGYRSDTGATAYLTARLEETTDPSVTLEDGKYIYHVPLSGASSASQPTTTTTTTLPNTTSTTTTVTTP</sequence>
<protein>
    <recommendedName>
        <fullName evidence="5">Type II secretion system protein GspG C-terminal domain-containing protein</fullName>
    </recommendedName>
</protein>
<evidence type="ECO:0000313" key="3">
    <source>
        <dbReference type="EMBL" id="PIS07276.1"/>
    </source>
</evidence>
<dbReference type="AlphaFoldDB" id="A0A2M6R9V8"/>
<evidence type="ECO:0000313" key="4">
    <source>
        <dbReference type="Proteomes" id="UP000231162"/>
    </source>
</evidence>
<keyword evidence="2" id="KW-0812">Transmembrane</keyword>
<feature type="region of interest" description="Disordered" evidence="1">
    <location>
        <begin position="282"/>
        <end position="309"/>
    </location>
</feature>
<keyword evidence="2" id="KW-1133">Transmembrane helix</keyword>
<feature type="compositionally biased region" description="Low complexity" evidence="1">
    <location>
        <begin position="288"/>
        <end position="309"/>
    </location>
</feature>
<feature type="region of interest" description="Disordered" evidence="1">
    <location>
        <begin position="1"/>
        <end position="89"/>
    </location>
</feature>
<evidence type="ECO:0000256" key="2">
    <source>
        <dbReference type="SAM" id="Phobius"/>
    </source>
</evidence>
<proteinExistence type="predicted"/>
<feature type="transmembrane region" description="Helical" evidence="2">
    <location>
        <begin position="94"/>
        <end position="115"/>
    </location>
</feature>
<gene>
    <name evidence="3" type="ORF">COT79_00195</name>
</gene>
<keyword evidence="2" id="KW-0472">Membrane</keyword>
<dbReference type="InterPro" id="IPR045584">
    <property type="entry name" value="Pilin-like"/>
</dbReference>
<accession>A0A2M6R9V8</accession>
<evidence type="ECO:0008006" key="5">
    <source>
        <dbReference type="Google" id="ProtNLM"/>
    </source>
</evidence>